<name>A0A5E7RHM2_PSEFL</name>
<reference evidence="1 2" key="1">
    <citation type="submission" date="2019-09" db="EMBL/GenBank/DDBJ databases">
        <authorList>
            <person name="Chandra G."/>
            <person name="Truman W A."/>
        </authorList>
    </citation>
    <scope>NUCLEOTIDE SEQUENCE [LARGE SCALE GENOMIC DNA]</scope>
    <source>
        <strain evidence="1">PS941</strain>
    </source>
</reference>
<evidence type="ECO:0000313" key="1">
    <source>
        <dbReference type="EMBL" id="VVP73464.1"/>
    </source>
</evidence>
<gene>
    <name evidence="1" type="ORF">PS941_00046</name>
</gene>
<evidence type="ECO:0000313" key="2">
    <source>
        <dbReference type="Proteomes" id="UP000326452"/>
    </source>
</evidence>
<protein>
    <recommendedName>
        <fullName evidence="3">TIGR04255 family protein</fullName>
    </recommendedName>
</protein>
<dbReference type="Proteomes" id="UP000326452">
    <property type="component" value="Unassembled WGS sequence"/>
</dbReference>
<dbReference type="RefSeq" id="WP_150691798.1">
    <property type="nucleotide sequence ID" value="NZ_CABVJC010000001.1"/>
</dbReference>
<dbReference type="InterPro" id="IPR026349">
    <property type="entry name" value="CHP04255"/>
</dbReference>
<dbReference type="OrthoDB" id="9128512at2"/>
<accession>A0A5E7RHM2</accession>
<evidence type="ECO:0008006" key="3">
    <source>
        <dbReference type="Google" id="ProtNLM"/>
    </source>
</evidence>
<dbReference type="AlphaFoldDB" id="A0A5E7RHM2"/>
<sequence length="282" mass="31995">MADRAGVLANAPLIYTLSVVRFSPLLLLSKLIPEIQHKLRDCLPEYFQMARSISPSPNMEPNSWAFLDRELKYACVLSQDHLVLQSISYLHFDEHRELFKRCLDAVVEFAGNLDVLGIGMRYVDRIEPLEGECLSQYLPVELLPLENAQIPIMKAGKVTKPAGVSTTTYHFDPEFLHIRCWRQQGMWVPEDVMELAMVFEIARQTRHTHTSQRMGQSITSVFQPTSASGALLDTDAYLPFAPTERLLTSDVVERLEGLHTMANTAFRSVATDYAFQAWSMKS</sequence>
<dbReference type="NCBIfam" id="TIGR04255">
    <property type="entry name" value="sporadTIGR04255"/>
    <property type="match status" value="1"/>
</dbReference>
<dbReference type="EMBL" id="CABVJC010000001">
    <property type="protein sequence ID" value="VVP73464.1"/>
    <property type="molecule type" value="Genomic_DNA"/>
</dbReference>
<proteinExistence type="predicted"/>
<organism evidence="1 2">
    <name type="scientific">Pseudomonas fluorescens</name>
    <dbReference type="NCBI Taxonomy" id="294"/>
    <lineage>
        <taxon>Bacteria</taxon>
        <taxon>Pseudomonadati</taxon>
        <taxon>Pseudomonadota</taxon>
        <taxon>Gammaproteobacteria</taxon>
        <taxon>Pseudomonadales</taxon>
        <taxon>Pseudomonadaceae</taxon>
        <taxon>Pseudomonas</taxon>
    </lineage>
</organism>